<evidence type="ECO:0000313" key="1">
    <source>
        <dbReference type="EMBL" id="CAI9913145.1"/>
    </source>
</evidence>
<evidence type="ECO:0000313" key="2">
    <source>
        <dbReference type="EMBL" id="CAL6097303.1"/>
    </source>
</evidence>
<keyword evidence="3" id="KW-1185">Reference proteome</keyword>
<proteinExistence type="predicted"/>
<gene>
    <name evidence="2" type="ORF">HINF_LOCUS68853</name>
    <name evidence="1" type="ORF">HINF_LOCUS790</name>
</gene>
<sequence>MKLEQLYSESSSERLAFGMGSSGCGKQKPRVLEKSVPSRLRETENIFHYFGLLRMLDFWKESQTSQLLRERAGQHESITLNEYISSRWLYRTLRNGTHLSFHWTLPSRLFWVSFVSTYTHSRRVTQSYGNFQDVSHQFYNDQWNKYGQCILAEIERSYQLHAQISHYSLSSTVS</sequence>
<reference evidence="2 3" key="2">
    <citation type="submission" date="2024-07" db="EMBL/GenBank/DDBJ databases">
        <authorList>
            <person name="Akdeniz Z."/>
        </authorList>
    </citation>
    <scope>NUCLEOTIDE SEQUENCE [LARGE SCALE GENOMIC DNA]</scope>
</reference>
<dbReference type="Proteomes" id="UP001642409">
    <property type="component" value="Unassembled WGS sequence"/>
</dbReference>
<dbReference type="EMBL" id="CAXDID020000493">
    <property type="protein sequence ID" value="CAL6097303.1"/>
    <property type="molecule type" value="Genomic_DNA"/>
</dbReference>
<comment type="caution">
    <text evidence="1">The sequence shown here is derived from an EMBL/GenBank/DDBJ whole genome shotgun (WGS) entry which is preliminary data.</text>
</comment>
<protein>
    <submittedName>
        <fullName evidence="2">Hypothetical_protein</fullName>
    </submittedName>
</protein>
<accession>A0AA86N5D7</accession>
<dbReference type="EMBL" id="CATOUU010000019">
    <property type="protein sequence ID" value="CAI9913145.1"/>
    <property type="molecule type" value="Genomic_DNA"/>
</dbReference>
<evidence type="ECO:0000313" key="3">
    <source>
        <dbReference type="Proteomes" id="UP001642409"/>
    </source>
</evidence>
<organism evidence="1">
    <name type="scientific">Hexamita inflata</name>
    <dbReference type="NCBI Taxonomy" id="28002"/>
    <lineage>
        <taxon>Eukaryota</taxon>
        <taxon>Metamonada</taxon>
        <taxon>Diplomonadida</taxon>
        <taxon>Hexamitidae</taxon>
        <taxon>Hexamitinae</taxon>
        <taxon>Hexamita</taxon>
    </lineage>
</organism>
<reference evidence="1" key="1">
    <citation type="submission" date="2023-06" db="EMBL/GenBank/DDBJ databases">
        <authorList>
            <person name="Kurt Z."/>
        </authorList>
    </citation>
    <scope>NUCLEOTIDE SEQUENCE</scope>
</reference>
<name>A0AA86N5D7_9EUKA</name>
<dbReference type="AlphaFoldDB" id="A0AA86N5D7"/>